<keyword evidence="2" id="KW-1133">Transmembrane helix</keyword>
<dbReference type="InterPro" id="IPR014782">
    <property type="entry name" value="Peptidase_M1_dom"/>
</dbReference>
<keyword evidence="2" id="KW-0472">Membrane</keyword>
<dbReference type="OrthoDB" id="100605at2"/>
<evidence type="ECO:0000313" key="4">
    <source>
        <dbReference type="EMBL" id="KIC95774.1"/>
    </source>
</evidence>
<feature type="transmembrane region" description="Helical" evidence="2">
    <location>
        <begin position="172"/>
        <end position="191"/>
    </location>
</feature>
<dbReference type="EMBL" id="JSVC01000004">
    <property type="protein sequence ID" value="KIC95774.1"/>
    <property type="molecule type" value="Genomic_DNA"/>
</dbReference>
<feature type="transmembrane region" description="Helical" evidence="2">
    <location>
        <begin position="20"/>
        <end position="39"/>
    </location>
</feature>
<organism evidence="4 5">
    <name type="scientific">Flavihumibacter solisilvae</name>
    <dbReference type="NCBI Taxonomy" id="1349421"/>
    <lineage>
        <taxon>Bacteria</taxon>
        <taxon>Pseudomonadati</taxon>
        <taxon>Bacteroidota</taxon>
        <taxon>Chitinophagia</taxon>
        <taxon>Chitinophagales</taxon>
        <taxon>Chitinophagaceae</taxon>
        <taxon>Flavihumibacter</taxon>
    </lineage>
</organism>
<feature type="transmembrane region" description="Helical" evidence="2">
    <location>
        <begin position="365"/>
        <end position="386"/>
    </location>
</feature>
<feature type="transmembrane region" description="Helical" evidence="2">
    <location>
        <begin position="479"/>
        <end position="500"/>
    </location>
</feature>
<dbReference type="RefSeq" id="WP_039137396.1">
    <property type="nucleotide sequence ID" value="NZ_JSVC01000004.1"/>
</dbReference>
<feature type="transmembrane region" description="Helical" evidence="2">
    <location>
        <begin position="324"/>
        <end position="345"/>
    </location>
</feature>
<feature type="transmembrane region" description="Helical" evidence="2">
    <location>
        <begin position="449"/>
        <end position="472"/>
    </location>
</feature>
<feature type="domain" description="Peptidase M1 membrane alanine aminopeptidase" evidence="3">
    <location>
        <begin position="849"/>
        <end position="1053"/>
    </location>
</feature>
<feature type="transmembrane region" description="Helical" evidence="2">
    <location>
        <begin position="142"/>
        <end position="165"/>
    </location>
</feature>
<feature type="transmembrane region" description="Helical" evidence="2">
    <location>
        <begin position="412"/>
        <end position="437"/>
    </location>
</feature>
<proteinExistence type="predicted"/>
<keyword evidence="5" id="KW-1185">Reference proteome</keyword>
<comment type="caution">
    <text evidence="4">The sequence shown here is derived from an EMBL/GenBank/DDBJ whole genome shotgun (WGS) entry which is preliminary data.</text>
</comment>
<dbReference type="Gene3D" id="1.10.390.10">
    <property type="entry name" value="Neutral Protease Domain 2"/>
    <property type="match status" value="1"/>
</dbReference>
<gene>
    <name evidence="4" type="ORF">OI18_03785</name>
</gene>
<evidence type="ECO:0000259" key="3">
    <source>
        <dbReference type="Pfam" id="PF01433"/>
    </source>
</evidence>
<evidence type="ECO:0000256" key="1">
    <source>
        <dbReference type="SAM" id="MobiDB-lite"/>
    </source>
</evidence>
<dbReference type="GO" id="GO:0008237">
    <property type="term" value="F:metallopeptidase activity"/>
    <property type="evidence" value="ECO:0007669"/>
    <property type="project" value="InterPro"/>
</dbReference>
<feature type="transmembrane region" description="Helical" evidence="2">
    <location>
        <begin position="520"/>
        <end position="546"/>
    </location>
</feature>
<evidence type="ECO:0000313" key="5">
    <source>
        <dbReference type="Proteomes" id="UP000031408"/>
    </source>
</evidence>
<feature type="transmembrane region" description="Helical" evidence="2">
    <location>
        <begin position="558"/>
        <end position="578"/>
    </location>
</feature>
<feature type="transmembrane region" description="Helical" evidence="2">
    <location>
        <begin position="102"/>
        <end position="122"/>
    </location>
</feature>
<name>A0A0C1IZ49_9BACT</name>
<dbReference type="Proteomes" id="UP000031408">
    <property type="component" value="Unassembled WGS sequence"/>
</dbReference>
<feature type="transmembrane region" description="Helical" evidence="2">
    <location>
        <begin position="246"/>
        <end position="267"/>
    </location>
</feature>
<dbReference type="SUPFAM" id="SSF55486">
    <property type="entry name" value="Metalloproteases ('zincins'), catalytic domain"/>
    <property type="match status" value="1"/>
</dbReference>
<dbReference type="STRING" id="1349421.OI18_03785"/>
<protein>
    <recommendedName>
        <fullName evidence="3">Peptidase M1 membrane alanine aminopeptidase domain-containing protein</fullName>
    </recommendedName>
</protein>
<reference evidence="4 5" key="1">
    <citation type="submission" date="2014-11" db="EMBL/GenBank/DDBJ databases">
        <title>Genome sequence of Flavihumibacter solisilvae 3-3.</title>
        <authorList>
            <person name="Zhou G."/>
            <person name="Li M."/>
            <person name="Wang G."/>
        </authorList>
    </citation>
    <scope>NUCLEOTIDE SEQUENCE [LARGE SCALE GENOMIC DNA]</scope>
    <source>
        <strain evidence="4 5">3-3</strain>
    </source>
</reference>
<keyword evidence="2" id="KW-0812">Transmembrane</keyword>
<feature type="region of interest" description="Disordered" evidence="1">
    <location>
        <begin position="736"/>
        <end position="763"/>
    </location>
</feature>
<accession>A0A0C1IZ49</accession>
<feature type="transmembrane region" description="Helical" evidence="2">
    <location>
        <begin position="51"/>
        <end position="75"/>
    </location>
</feature>
<dbReference type="GO" id="GO:0008270">
    <property type="term" value="F:zinc ion binding"/>
    <property type="evidence" value="ECO:0007669"/>
    <property type="project" value="InterPro"/>
</dbReference>
<dbReference type="AlphaFoldDB" id="A0A0C1IZ49"/>
<dbReference type="Pfam" id="PF01433">
    <property type="entry name" value="Peptidase_M1"/>
    <property type="match status" value="1"/>
</dbReference>
<dbReference type="InterPro" id="IPR027268">
    <property type="entry name" value="Peptidase_M4/M1_CTD_sf"/>
</dbReference>
<sequence length="1063" mass="120637">MTWTLLISEYRFYFRNRLQYLLFPLMMVLGVMVSQFARFSFPGVYLNSPWVITYVFGLLTISNVFIITLVAAQVLTRESDALFDRILYATPLQKKHFLPGRFLTVFSISIIYSVLLNTGYMFGHLLRAQGGEDLAAFNILYYAYPFMCLTLPNAFFCTAIVTAAGWISRNKLVICIAGLFIYILYMVTGLFSNSPLFANASPVSAESAAIMGLADPFGMVPFFGQTKDWSPLLRNTRVIGLEGDFLLNRLLTIAFALVTLLLGYSAYRFTQKEKRKKVTRTSEPIAPETNARPAPKKILSPGHYNLAVLSSFIKLELRSVISGIPMKLVTILWIFFLSVEIYSEIDAGIRFPQRYASSALMIKNIANSFSFFMLPVLLFYSMEMIWRSRSTRIADMESASPVNPIAVLAAKWISLSLIPVLLTILACLLSLGLQLFLQYNHIEWHVYATLLYILIVPTLLYAGIIISIQALVKNKYAGFLLSAVFIFATSSFMSRATGYSHPLLRFANSYTGQYSEMNGYGAYLNAFGMKMIFWTAFTIPVALVAAQKWSAGNYRPRAITKLIMILCLAVAGVTGFHISRMSDVRTGTQKNHQAQQYEEKYKGYRTTVQPVIKSVKTQIDLYPNFNRYDIRGEYTMVNQHHQPIDSLLLYCHKDMTIKTMEINGAELTREDPAFGHYSYHLHKPLQPGDSIRMQFEIGYRWSPYNRHDPFNAIMGNGSFMRISRYYPRLGYQSSNELDDEAERKRRGMPPPAALKTPEQKDTSAKADDFIRFDATISTDGEHTAVGTGELAGRWKANGRNYFRYSSPAPIPFRFAVSSAVYACKSSAQDGIPIEVYYHPGHSENVEQLLENTRQALRYCRKNFGEYPFKAIRYAEVSSFTEGFAATAYPGVIYMTENMTFHSDLGKQRTRDVINELAGHELAHSWWGDTQVNPQDLEGAIMLTETLAMYTELMIYKEAHGVKAMKDVVEMHRFIYENSGLAFTDGPLYKVHHKNVALAYNKGLVTMYELYELIGEQKINLALRNFLSKHAYPKPQPASTDLVNAFLEVSDEKLHGKIRALFYD</sequence>
<evidence type="ECO:0000256" key="2">
    <source>
        <dbReference type="SAM" id="Phobius"/>
    </source>
</evidence>